<dbReference type="OrthoDB" id="199953at2"/>
<sequence>MFSGLAAFPLTPLKNDEVDEHAFIGLLKRLVEAKVNAIGVLGSTGNYAYLSREERKRVAEIAVQHANTTPVMVGISALNLRDVLVNAQDAQAAGASAVLLAPMSYQPLTENEVFKLYEAVTATLSVPLCVYDNPGTTHFTFSDELHGRIAQLPQVRSIKIPGVPKDPQAAVERVDRLRALIPDHVSIGVSGDACAAHGLNAGCEVWYSVIGGLYPEIAQSITTAALNREPQEALRLSQQLTPMWELFARHGGSLRVVATAAEIQGLADSPCLPRPLSALAGKEKEALAVLLDNLGLA</sequence>
<dbReference type="AlphaFoldDB" id="A0A1E7Z7I4"/>
<proteinExistence type="inferred from homology"/>
<evidence type="ECO:0000313" key="6">
    <source>
        <dbReference type="EMBL" id="OFC69486.1"/>
    </source>
</evidence>
<keyword evidence="2 3" id="KW-0456">Lyase</keyword>
<evidence type="ECO:0000313" key="7">
    <source>
        <dbReference type="Proteomes" id="UP000175691"/>
    </source>
</evidence>
<organism evidence="6 7">
    <name type="scientific">Alteromonas confluentis</name>
    <dbReference type="NCBI Taxonomy" id="1656094"/>
    <lineage>
        <taxon>Bacteria</taxon>
        <taxon>Pseudomonadati</taxon>
        <taxon>Pseudomonadota</taxon>
        <taxon>Gammaproteobacteria</taxon>
        <taxon>Alteromonadales</taxon>
        <taxon>Alteromonadaceae</taxon>
        <taxon>Alteromonas/Salinimonas group</taxon>
        <taxon>Alteromonas</taxon>
    </lineage>
</organism>
<evidence type="ECO:0000256" key="1">
    <source>
        <dbReference type="ARBA" id="ARBA00007592"/>
    </source>
</evidence>
<dbReference type="Gene3D" id="3.20.20.70">
    <property type="entry name" value="Aldolase class I"/>
    <property type="match status" value="1"/>
</dbReference>
<dbReference type="InterPro" id="IPR013785">
    <property type="entry name" value="Aldolase_TIM"/>
</dbReference>
<evidence type="ECO:0000256" key="3">
    <source>
        <dbReference type="PIRNR" id="PIRNR001365"/>
    </source>
</evidence>
<dbReference type="Pfam" id="PF00701">
    <property type="entry name" value="DHDPS"/>
    <property type="match status" value="1"/>
</dbReference>
<dbReference type="GO" id="GO:0005829">
    <property type="term" value="C:cytosol"/>
    <property type="evidence" value="ECO:0007669"/>
    <property type="project" value="TreeGrafter"/>
</dbReference>
<dbReference type="GO" id="GO:0008840">
    <property type="term" value="F:4-hydroxy-tetrahydrodipicolinate synthase activity"/>
    <property type="evidence" value="ECO:0007669"/>
    <property type="project" value="TreeGrafter"/>
</dbReference>
<keyword evidence="7" id="KW-1185">Reference proteome</keyword>
<comment type="caution">
    <text evidence="6">The sequence shown here is derived from an EMBL/GenBank/DDBJ whole genome shotgun (WGS) entry which is preliminary data.</text>
</comment>
<feature type="binding site" evidence="5">
    <location>
        <position position="44"/>
    </location>
    <ligand>
        <name>pyruvate</name>
        <dbReference type="ChEBI" id="CHEBI:15361"/>
    </ligand>
</feature>
<dbReference type="SMART" id="SM01130">
    <property type="entry name" value="DHDPS"/>
    <property type="match status" value="1"/>
</dbReference>
<dbReference type="CDD" id="cd00408">
    <property type="entry name" value="DHDPS-like"/>
    <property type="match status" value="1"/>
</dbReference>
<dbReference type="PANTHER" id="PTHR12128">
    <property type="entry name" value="DIHYDRODIPICOLINATE SYNTHASE"/>
    <property type="match status" value="1"/>
</dbReference>
<dbReference type="EMBL" id="MDHN01000039">
    <property type="protein sequence ID" value="OFC69486.1"/>
    <property type="molecule type" value="Genomic_DNA"/>
</dbReference>
<name>A0A1E7Z7I4_9ALTE</name>
<evidence type="ECO:0000256" key="2">
    <source>
        <dbReference type="ARBA" id="ARBA00023239"/>
    </source>
</evidence>
<evidence type="ECO:0000256" key="4">
    <source>
        <dbReference type="PIRSR" id="PIRSR001365-1"/>
    </source>
</evidence>
<comment type="similarity">
    <text evidence="1 3">Belongs to the DapA family.</text>
</comment>
<feature type="active site" description="Proton donor/acceptor" evidence="4">
    <location>
        <position position="131"/>
    </location>
</feature>
<feature type="active site" description="Schiff-base intermediate with substrate" evidence="4">
    <location>
        <position position="165"/>
    </location>
</feature>
<reference evidence="6 7" key="1">
    <citation type="submission" date="2016-08" db="EMBL/GenBank/DDBJ databases">
        <authorList>
            <person name="Seilhamer J.J."/>
        </authorList>
    </citation>
    <scope>NUCLEOTIDE SEQUENCE [LARGE SCALE GENOMIC DNA]</scope>
    <source>
        <strain evidence="6 7">KCTC 42603</strain>
    </source>
</reference>
<dbReference type="PIRSF" id="PIRSF001365">
    <property type="entry name" value="DHDPS"/>
    <property type="match status" value="1"/>
</dbReference>
<dbReference type="SUPFAM" id="SSF51569">
    <property type="entry name" value="Aldolase"/>
    <property type="match status" value="1"/>
</dbReference>
<evidence type="ECO:0000256" key="5">
    <source>
        <dbReference type="PIRSR" id="PIRSR001365-2"/>
    </source>
</evidence>
<gene>
    <name evidence="6" type="ORF">BFC18_17295</name>
</gene>
<dbReference type="PANTHER" id="PTHR12128:SF66">
    <property type="entry name" value="4-HYDROXY-2-OXOGLUTARATE ALDOLASE, MITOCHONDRIAL"/>
    <property type="match status" value="1"/>
</dbReference>
<dbReference type="STRING" id="1656094.BFC18_17295"/>
<accession>A0A1E7Z7I4</accession>
<dbReference type="InterPro" id="IPR002220">
    <property type="entry name" value="DapA-like"/>
</dbReference>
<protein>
    <submittedName>
        <fullName evidence="6">Dihydrodipicolinate synthase family protein</fullName>
    </submittedName>
</protein>
<dbReference type="Proteomes" id="UP000175691">
    <property type="component" value="Unassembled WGS sequence"/>
</dbReference>